<dbReference type="Gramene" id="ESW11859">
    <property type="protein sequence ID" value="ESW11859"/>
    <property type="gene ID" value="PHAVU_008G064700g"/>
</dbReference>
<evidence type="ECO:0000256" key="2">
    <source>
        <dbReference type="ARBA" id="ARBA00005581"/>
    </source>
</evidence>
<keyword evidence="3 6" id="KW-0713">Self-incompatibility</keyword>
<gene>
    <name evidence="7" type="ORF">PHAVU_008G064700g</name>
</gene>
<feature type="signal peptide" evidence="6">
    <location>
        <begin position="1"/>
        <end position="27"/>
    </location>
</feature>
<evidence type="ECO:0000256" key="1">
    <source>
        <dbReference type="ARBA" id="ARBA00004613"/>
    </source>
</evidence>
<dbReference type="GO" id="GO:0005576">
    <property type="term" value="C:extracellular region"/>
    <property type="evidence" value="ECO:0007669"/>
    <property type="project" value="UniProtKB-SubCell"/>
</dbReference>
<sequence>MCSLGRRVVIQWVFMAVLLSLAENGISVDLQVEVTNALSGNVDLTVYCNNIEPTKHVLRYGDSYQWDYSGNVSATETPFLCYFQWGDLEPHYYDLVVPLWDFECKVHCQYFIREGGPCKYYSTNLICFPWN</sequence>
<dbReference type="OrthoDB" id="1741532at2759"/>
<comment type="similarity">
    <text evidence="2 6">Belongs to the plant self-incompatibility (S1) protein family.</text>
</comment>
<keyword evidence="5 6" id="KW-0732">Signal</keyword>
<keyword evidence="8" id="KW-1185">Reference proteome</keyword>
<evidence type="ECO:0000256" key="6">
    <source>
        <dbReference type="RuleBase" id="RU367044"/>
    </source>
</evidence>
<evidence type="ECO:0000313" key="7">
    <source>
        <dbReference type="EMBL" id="ESW11859.1"/>
    </source>
</evidence>
<dbReference type="PANTHER" id="PTHR31232:SF131">
    <property type="entry name" value="PLANT SELF-INCOMPATIBILITY PROTEIN S1 FAMILY"/>
    <property type="match status" value="1"/>
</dbReference>
<evidence type="ECO:0000256" key="3">
    <source>
        <dbReference type="ARBA" id="ARBA00022471"/>
    </source>
</evidence>
<dbReference type="GO" id="GO:0060320">
    <property type="term" value="P:rejection of self pollen"/>
    <property type="evidence" value="ECO:0007669"/>
    <property type="project" value="UniProtKB-KW"/>
</dbReference>
<proteinExistence type="inferred from homology"/>
<evidence type="ECO:0000256" key="4">
    <source>
        <dbReference type="ARBA" id="ARBA00022525"/>
    </source>
</evidence>
<organism evidence="7 8">
    <name type="scientific">Phaseolus vulgaris</name>
    <name type="common">Kidney bean</name>
    <name type="synonym">French bean</name>
    <dbReference type="NCBI Taxonomy" id="3885"/>
    <lineage>
        <taxon>Eukaryota</taxon>
        <taxon>Viridiplantae</taxon>
        <taxon>Streptophyta</taxon>
        <taxon>Embryophyta</taxon>
        <taxon>Tracheophyta</taxon>
        <taxon>Spermatophyta</taxon>
        <taxon>Magnoliopsida</taxon>
        <taxon>eudicotyledons</taxon>
        <taxon>Gunneridae</taxon>
        <taxon>Pentapetalae</taxon>
        <taxon>rosids</taxon>
        <taxon>fabids</taxon>
        <taxon>Fabales</taxon>
        <taxon>Fabaceae</taxon>
        <taxon>Papilionoideae</taxon>
        <taxon>50 kb inversion clade</taxon>
        <taxon>NPAAA clade</taxon>
        <taxon>indigoferoid/millettioid clade</taxon>
        <taxon>Phaseoleae</taxon>
        <taxon>Phaseolus</taxon>
    </lineage>
</organism>
<protein>
    <recommendedName>
        <fullName evidence="6">S-protein homolog</fullName>
    </recommendedName>
</protein>
<dbReference type="Pfam" id="PF05938">
    <property type="entry name" value="Self-incomp_S1"/>
    <property type="match status" value="1"/>
</dbReference>
<feature type="chain" id="PRO_5025098813" description="S-protein homolog" evidence="6">
    <location>
        <begin position="28"/>
        <end position="131"/>
    </location>
</feature>
<keyword evidence="4 6" id="KW-0964">Secreted</keyword>
<comment type="subcellular location">
    <subcellularLocation>
        <location evidence="1 6">Secreted</location>
    </subcellularLocation>
</comment>
<reference evidence="8" key="1">
    <citation type="journal article" date="2014" name="Nat. Genet.">
        <title>A reference genome for common bean and genome-wide analysis of dual domestications.</title>
        <authorList>
            <person name="Schmutz J."/>
            <person name="McClean P.E."/>
            <person name="Mamidi S."/>
            <person name="Wu G.A."/>
            <person name="Cannon S.B."/>
            <person name="Grimwood J."/>
            <person name="Jenkins J."/>
            <person name="Shu S."/>
            <person name="Song Q."/>
            <person name="Chavarro C."/>
            <person name="Torres-Torres M."/>
            <person name="Geffroy V."/>
            <person name="Moghaddam S.M."/>
            <person name="Gao D."/>
            <person name="Abernathy B."/>
            <person name="Barry K."/>
            <person name="Blair M."/>
            <person name="Brick M.A."/>
            <person name="Chovatia M."/>
            <person name="Gepts P."/>
            <person name="Goodstein D.M."/>
            <person name="Gonzales M."/>
            <person name="Hellsten U."/>
            <person name="Hyten D.L."/>
            <person name="Jia G."/>
            <person name="Kelly J.D."/>
            <person name="Kudrna D."/>
            <person name="Lee R."/>
            <person name="Richard M.M."/>
            <person name="Miklas P.N."/>
            <person name="Osorno J.M."/>
            <person name="Rodrigues J."/>
            <person name="Thareau V."/>
            <person name="Urrea C.A."/>
            <person name="Wang M."/>
            <person name="Yu Y."/>
            <person name="Zhang M."/>
            <person name="Wing R.A."/>
            <person name="Cregan P.B."/>
            <person name="Rokhsar D.S."/>
            <person name="Jackson S.A."/>
        </authorList>
    </citation>
    <scope>NUCLEOTIDE SEQUENCE [LARGE SCALE GENOMIC DNA]</scope>
    <source>
        <strain evidence="8">cv. G19833</strain>
    </source>
</reference>
<dbReference type="EMBL" id="CM002295">
    <property type="protein sequence ID" value="ESW11859.1"/>
    <property type="molecule type" value="Genomic_DNA"/>
</dbReference>
<dbReference type="InterPro" id="IPR010264">
    <property type="entry name" value="Self-incomp_S1"/>
</dbReference>
<dbReference type="AlphaFoldDB" id="V7B215"/>
<dbReference type="PANTHER" id="PTHR31232">
    <property type="match status" value="1"/>
</dbReference>
<dbReference type="Proteomes" id="UP000000226">
    <property type="component" value="Chromosome 8"/>
</dbReference>
<name>V7B215_PHAVU</name>
<evidence type="ECO:0000256" key="5">
    <source>
        <dbReference type="ARBA" id="ARBA00022729"/>
    </source>
</evidence>
<evidence type="ECO:0000313" key="8">
    <source>
        <dbReference type="Proteomes" id="UP000000226"/>
    </source>
</evidence>
<accession>V7B215</accession>